<comment type="caution">
    <text evidence="1">The sequence shown here is derived from an EMBL/GenBank/DDBJ whole genome shotgun (WGS) entry which is preliminary data.</text>
</comment>
<sequence>MPRASFTFLNHACFIVRTDGALLLADPWLEGAVFDNAWALVDPSSSDGALLDILNGAGVPVYIWCSRATPDRLALPFLRRFRAEFRGIATFLYRPGRDMRLGEELRRLRLPVAECPDGAAVGLAGGLRLTALSNGDGDTACLIGAGGRHILSLGERALPTIAACQALLPRISQLAPRIDLLLTSFGQMGWCGNPDSFTVREAAAKAAVERMAAQIERLRPRLVVPVASFARFARADNAWLNGGRLAPRELLETVRLENVRGLVRFMAPGDGIDLLRDTPATMAARHEAALEHWSACWRNRPPPLPRPPAASLGELKAAFSRYREHVAEGLHVLPWLLEATGLVRPLLLHLPDLRQNVELSYRHGLRLRPRESSAHIAMFSGTALRLLTAADGFETAYAGGCFWTLRRSGLSTFGRFFLPQRMGRRGADRRRPLAMGGLLWRALLGRMARQLQAALR</sequence>
<organism evidence="1 2">
    <name type="scientific">Massilia agri</name>
    <dbReference type="NCBI Taxonomy" id="1886785"/>
    <lineage>
        <taxon>Bacteria</taxon>
        <taxon>Pseudomonadati</taxon>
        <taxon>Pseudomonadota</taxon>
        <taxon>Betaproteobacteria</taxon>
        <taxon>Burkholderiales</taxon>
        <taxon>Oxalobacteraceae</taxon>
        <taxon>Telluria group</taxon>
        <taxon>Massilia</taxon>
    </lineage>
</organism>
<reference evidence="1 2" key="1">
    <citation type="submission" date="2022-08" db="EMBL/GenBank/DDBJ databases">
        <title>Reclassification of Massilia species as members of the genera Telluria, Duganella, Pseudoduganella, Mokoshia gen. nov. and Zemynaea gen. nov. using orthogonal and non-orthogonal genome-based approaches.</title>
        <authorList>
            <person name="Bowman J.P."/>
        </authorList>
    </citation>
    <scope>NUCLEOTIDE SEQUENCE [LARGE SCALE GENOMIC DNA]</scope>
    <source>
        <strain evidence="1 2">JCM 31661</strain>
    </source>
</reference>
<evidence type="ECO:0000313" key="2">
    <source>
        <dbReference type="Proteomes" id="UP001206572"/>
    </source>
</evidence>
<gene>
    <name evidence="1" type="ORF">NX780_10225</name>
</gene>
<accession>A0ABT2AKF8</accession>
<dbReference type="EMBL" id="JANUHA010000005">
    <property type="protein sequence ID" value="MCS0596729.1"/>
    <property type="molecule type" value="Genomic_DNA"/>
</dbReference>
<dbReference type="RefSeq" id="WP_258827758.1">
    <property type="nucleotide sequence ID" value="NZ_JANUHA010000005.1"/>
</dbReference>
<name>A0ABT2AKF8_9BURK</name>
<keyword evidence="2" id="KW-1185">Reference proteome</keyword>
<proteinExistence type="predicted"/>
<dbReference type="Proteomes" id="UP001206572">
    <property type="component" value="Unassembled WGS sequence"/>
</dbReference>
<dbReference type="InterPro" id="IPR036866">
    <property type="entry name" value="RibonucZ/Hydroxyglut_hydro"/>
</dbReference>
<protein>
    <submittedName>
        <fullName evidence="1">MBL fold metallo-hydrolase</fullName>
    </submittedName>
</protein>
<dbReference type="SUPFAM" id="SSF56281">
    <property type="entry name" value="Metallo-hydrolase/oxidoreductase"/>
    <property type="match status" value="1"/>
</dbReference>
<dbReference type="Gene3D" id="3.60.15.10">
    <property type="entry name" value="Ribonuclease Z/Hydroxyacylglutathione hydrolase-like"/>
    <property type="match status" value="1"/>
</dbReference>
<evidence type="ECO:0000313" key="1">
    <source>
        <dbReference type="EMBL" id="MCS0596729.1"/>
    </source>
</evidence>